<evidence type="ECO:0000313" key="1">
    <source>
        <dbReference type="EMBL" id="EFJ15745.1"/>
    </source>
</evidence>
<organism evidence="2">
    <name type="scientific">Selaginella moellendorffii</name>
    <name type="common">Spikemoss</name>
    <dbReference type="NCBI Taxonomy" id="88036"/>
    <lineage>
        <taxon>Eukaryota</taxon>
        <taxon>Viridiplantae</taxon>
        <taxon>Streptophyta</taxon>
        <taxon>Embryophyta</taxon>
        <taxon>Tracheophyta</taxon>
        <taxon>Lycopodiopsida</taxon>
        <taxon>Selaginellales</taxon>
        <taxon>Selaginellaceae</taxon>
        <taxon>Selaginella</taxon>
    </lineage>
</organism>
<keyword evidence="2" id="KW-1185">Reference proteome</keyword>
<dbReference type="InParanoid" id="D8SJ73"/>
<dbReference type="HOGENOM" id="CLU_560691_0_0_1"/>
<reference evidence="1 2" key="1">
    <citation type="journal article" date="2011" name="Science">
        <title>The Selaginella genome identifies genetic changes associated with the evolution of vascular plants.</title>
        <authorList>
            <person name="Banks J.A."/>
            <person name="Nishiyama T."/>
            <person name="Hasebe M."/>
            <person name="Bowman J.L."/>
            <person name="Gribskov M."/>
            <person name="dePamphilis C."/>
            <person name="Albert V.A."/>
            <person name="Aono N."/>
            <person name="Aoyama T."/>
            <person name="Ambrose B.A."/>
            <person name="Ashton N.W."/>
            <person name="Axtell M.J."/>
            <person name="Barker E."/>
            <person name="Barker M.S."/>
            <person name="Bennetzen J.L."/>
            <person name="Bonawitz N.D."/>
            <person name="Chapple C."/>
            <person name="Cheng C."/>
            <person name="Correa L.G."/>
            <person name="Dacre M."/>
            <person name="DeBarry J."/>
            <person name="Dreyer I."/>
            <person name="Elias M."/>
            <person name="Engstrom E.M."/>
            <person name="Estelle M."/>
            <person name="Feng L."/>
            <person name="Finet C."/>
            <person name="Floyd S.K."/>
            <person name="Frommer W.B."/>
            <person name="Fujita T."/>
            <person name="Gramzow L."/>
            <person name="Gutensohn M."/>
            <person name="Harholt J."/>
            <person name="Hattori M."/>
            <person name="Heyl A."/>
            <person name="Hirai T."/>
            <person name="Hiwatashi Y."/>
            <person name="Ishikawa M."/>
            <person name="Iwata M."/>
            <person name="Karol K.G."/>
            <person name="Koehler B."/>
            <person name="Kolukisaoglu U."/>
            <person name="Kubo M."/>
            <person name="Kurata T."/>
            <person name="Lalonde S."/>
            <person name="Li K."/>
            <person name="Li Y."/>
            <person name="Litt A."/>
            <person name="Lyons E."/>
            <person name="Manning G."/>
            <person name="Maruyama T."/>
            <person name="Michael T.P."/>
            <person name="Mikami K."/>
            <person name="Miyazaki S."/>
            <person name="Morinaga S."/>
            <person name="Murata T."/>
            <person name="Mueller-Roeber B."/>
            <person name="Nelson D.R."/>
            <person name="Obara M."/>
            <person name="Oguri Y."/>
            <person name="Olmstead R.G."/>
            <person name="Onodera N."/>
            <person name="Petersen B.L."/>
            <person name="Pils B."/>
            <person name="Prigge M."/>
            <person name="Rensing S.A."/>
            <person name="Riano-Pachon D.M."/>
            <person name="Roberts A.W."/>
            <person name="Sato Y."/>
            <person name="Scheller H.V."/>
            <person name="Schulz B."/>
            <person name="Schulz C."/>
            <person name="Shakirov E.V."/>
            <person name="Shibagaki N."/>
            <person name="Shinohara N."/>
            <person name="Shippen D.E."/>
            <person name="Soerensen I."/>
            <person name="Sotooka R."/>
            <person name="Sugimoto N."/>
            <person name="Sugita M."/>
            <person name="Sumikawa N."/>
            <person name="Tanurdzic M."/>
            <person name="Theissen G."/>
            <person name="Ulvskov P."/>
            <person name="Wakazuki S."/>
            <person name="Weng J.K."/>
            <person name="Willats W.W."/>
            <person name="Wipf D."/>
            <person name="Wolf P.G."/>
            <person name="Yang L."/>
            <person name="Zimmer A.D."/>
            <person name="Zhu Q."/>
            <person name="Mitros T."/>
            <person name="Hellsten U."/>
            <person name="Loque D."/>
            <person name="Otillar R."/>
            <person name="Salamov A."/>
            <person name="Schmutz J."/>
            <person name="Shapiro H."/>
            <person name="Lindquist E."/>
            <person name="Lucas S."/>
            <person name="Rokhsar D."/>
            <person name="Grigoriev I.V."/>
        </authorList>
    </citation>
    <scope>NUCLEOTIDE SEQUENCE [LARGE SCALE GENOMIC DNA]</scope>
</reference>
<dbReference type="KEGG" id="smo:SELMODRAFT_422682"/>
<name>D8SJ73_SELML</name>
<proteinExistence type="predicted"/>
<protein>
    <submittedName>
        <fullName evidence="1">Uncharacterized protein</fullName>
    </submittedName>
</protein>
<sequence>MVSEIVCKVLGWFYNRRDSFQQAVPDCFLFTTDYHMEFREDSEDREQVVPHGLKQKLYLNNSATDNLGGTEQGRRPHHEKHPSFLDLTSVIPDCKIYLEYGRKYFKATKIKRVDSLCDFISNEIIDYVTLEELVYGLSSVNEENRKGMIPYIENACSGKLRPEIMPQLMPNDAKNLTRTKVEKVCNDNYNAETAVCHGHLLQGVTMIFQANRLQKSPKREIFLFSGDTSSSLQLHVVAGATSREEASARLYASLVNSVQHLSDEHRKIFQVGFLVHLSHCQGAVVMYEDVDGTDNQRRQANAGKGYLFVESDRVLQVGIDGVSNVVRKVFDRAADDKALPLNFKFEDIEDFVLPQLPELDFLRDIRHLSHSGGKVSVFRGDLGSGRKAIVEVCNSSDQLQNAVREVWMMVKLKDLQGDGIPRLHAARFMDAGLGWVTVMQDKDRENLRPYLSVAKTLLSAMHKANVIRGRVEEPTLLFPQKVAKSCG</sequence>
<accession>D8SJ73</accession>
<dbReference type="EMBL" id="GL377622">
    <property type="protein sequence ID" value="EFJ15745.1"/>
    <property type="molecule type" value="Genomic_DNA"/>
</dbReference>
<dbReference type="PANTHER" id="PTHR37171">
    <property type="entry name" value="SERINE/THREONINE-PROTEIN KINASE YRZF-RELATED"/>
    <property type="match status" value="1"/>
</dbReference>
<dbReference type="Gramene" id="EFJ15745">
    <property type="protein sequence ID" value="EFJ15745"/>
    <property type="gene ID" value="SELMODRAFT_422682"/>
</dbReference>
<dbReference type="AlphaFoldDB" id="D8SJ73"/>
<gene>
    <name evidence="1" type="ORF">SELMODRAFT_422682</name>
</gene>
<dbReference type="Proteomes" id="UP000001514">
    <property type="component" value="Unassembled WGS sequence"/>
</dbReference>
<dbReference type="PANTHER" id="PTHR37171:SF1">
    <property type="entry name" value="SERINE_THREONINE-PROTEIN KINASE YRZF-RELATED"/>
    <property type="match status" value="1"/>
</dbReference>
<evidence type="ECO:0000313" key="2">
    <source>
        <dbReference type="Proteomes" id="UP000001514"/>
    </source>
</evidence>
<dbReference type="InterPro" id="IPR052396">
    <property type="entry name" value="Meiotic_Drive_Suppr_Kinase"/>
</dbReference>